<dbReference type="SMR" id="W0W8Z8"/>
<evidence type="ECO:0000313" key="2">
    <source>
        <dbReference type="EMBL" id="CDH39440.1"/>
    </source>
</evidence>
<gene>
    <name evidence="2" type="primary">orf1</name>
</gene>
<organism evidence="2">
    <name type="scientific">Streptomyces sp. MA37</name>
    <dbReference type="NCBI Taxonomy" id="1400207"/>
    <lineage>
        <taxon>Bacteria</taxon>
        <taxon>Bacillati</taxon>
        <taxon>Actinomycetota</taxon>
        <taxon>Actinomycetes</taxon>
        <taxon>Kitasatosporales</taxon>
        <taxon>Streptomycetaceae</taxon>
        <taxon>Streptomyces</taxon>
    </lineage>
</organism>
<protein>
    <submittedName>
        <fullName evidence="2">Hypothetic protein</fullName>
    </submittedName>
</protein>
<dbReference type="AlphaFoldDB" id="W0W8Z8"/>
<dbReference type="PANTHER" id="PTHR35983">
    <property type="entry name" value="UPF0166 PROTEIN TM_0021"/>
    <property type="match status" value="1"/>
</dbReference>
<accession>W0W8Z8</accession>
<dbReference type="PANTHER" id="PTHR35983:SF1">
    <property type="entry name" value="UPF0166 PROTEIN TM_0021"/>
    <property type="match status" value="1"/>
</dbReference>
<dbReference type="Pfam" id="PF02641">
    <property type="entry name" value="DUF190"/>
    <property type="match status" value="1"/>
</dbReference>
<proteinExistence type="inferred from homology"/>
<comment type="similarity">
    <text evidence="1">Belongs to the UPF0166 family.</text>
</comment>
<dbReference type="EMBL" id="HG428740">
    <property type="protein sequence ID" value="CDH39440.1"/>
    <property type="molecule type" value="Genomic_DNA"/>
</dbReference>
<dbReference type="InterPro" id="IPR011322">
    <property type="entry name" value="N-reg_PII-like_a/b"/>
</dbReference>
<evidence type="ECO:0000256" key="1">
    <source>
        <dbReference type="ARBA" id="ARBA00010554"/>
    </source>
</evidence>
<dbReference type="InterPro" id="IPR003793">
    <property type="entry name" value="UPF0166"/>
</dbReference>
<reference evidence="2" key="1">
    <citation type="journal article" date="2014" name="ChemBioChem">
        <title>Identification of fluorinases from Streptomyces sp MA37, Norcardia brasiliensis, and Actinoplanes sp N902-109 by genome mining.</title>
        <authorList>
            <person name="Deng H."/>
            <person name="Ma L."/>
            <person name="Bandaranayaka N."/>
            <person name="Qin Z."/>
            <person name="Mann G."/>
            <person name="Kyeremeh K."/>
            <person name="Yu Y."/>
            <person name="Shepherd T."/>
            <person name="Naismith J.H."/>
            <person name="O'Hagan D."/>
        </authorList>
    </citation>
    <scope>NUCLEOTIDE SEQUENCE</scope>
    <source>
        <strain evidence="2">MA37</strain>
    </source>
</reference>
<dbReference type="Gene3D" id="3.30.70.120">
    <property type="match status" value="1"/>
</dbReference>
<dbReference type="InterPro" id="IPR015867">
    <property type="entry name" value="N-reg_PII/ATP_PRibTrfase_C"/>
</dbReference>
<sequence>MSLNGPAIRATVFLSEGDTWQGRPLHDEIIRRARQRGLAGATLSRGTEGFGRPSALHTDRLLSFSDDLPLVITIIDVEDRLRSFLAGAEHLLADCLVVLDEVHAFRIAGDGDG</sequence>
<name>W0W8Z8_9ACTN</name>
<dbReference type="SUPFAM" id="SSF54913">
    <property type="entry name" value="GlnB-like"/>
    <property type="match status" value="1"/>
</dbReference>